<dbReference type="PANTHER" id="PTHR42791:SF2">
    <property type="entry name" value="N-ACETYLTRANSFERASE DOMAIN-CONTAINING PROTEIN"/>
    <property type="match status" value="1"/>
</dbReference>
<dbReference type="SUPFAM" id="SSF55729">
    <property type="entry name" value="Acyl-CoA N-acyltransferases (Nat)"/>
    <property type="match status" value="1"/>
</dbReference>
<keyword evidence="3" id="KW-1185">Reference proteome</keyword>
<evidence type="ECO:0000259" key="1">
    <source>
        <dbReference type="PROSITE" id="PS51186"/>
    </source>
</evidence>
<proteinExistence type="predicted"/>
<gene>
    <name evidence="2" type="ORF">IFR04_013950</name>
</gene>
<dbReference type="CDD" id="cd04301">
    <property type="entry name" value="NAT_SF"/>
    <property type="match status" value="1"/>
</dbReference>
<dbReference type="PANTHER" id="PTHR42791">
    <property type="entry name" value="GNAT FAMILY ACETYLTRANSFERASE"/>
    <property type="match status" value="1"/>
</dbReference>
<comment type="caution">
    <text evidence="2">The sequence shown here is derived from an EMBL/GenBank/DDBJ whole genome shotgun (WGS) entry which is preliminary data.</text>
</comment>
<evidence type="ECO:0000313" key="2">
    <source>
        <dbReference type="EMBL" id="KAG4412907.1"/>
    </source>
</evidence>
<dbReference type="InterPro" id="IPR000182">
    <property type="entry name" value="GNAT_dom"/>
</dbReference>
<dbReference type="InterPro" id="IPR052523">
    <property type="entry name" value="Trichothecene_AcTrans"/>
</dbReference>
<dbReference type="Pfam" id="PF13508">
    <property type="entry name" value="Acetyltransf_7"/>
    <property type="match status" value="1"/>
</dbReference>
<feature type="domain" description="N-acetyltransferase" evidence="1">
    <location>
        <begin position="60"/>
        <end position="220"/>
    </location>
</feature>
<dbReference type="AlphaFoldDB" id="A0A8H7T5P9"/>
<dbReference type="EMBL" id="JAFJYH010000345">
    <property type="protein sequence ID" value="KAG4412907.1"/>
    <property type="molecule type" value="Genomic_DNA"/>
</dbReference>
<dbReference type="Proteomes" id="UP000664132">
    <property type="component" value="Unassembled WGS sequence"/>
</dbReference>
<dbReference type="GO" id="GO:0016747">
    <property type="term" value="F:acyltransferase activity, transferring groups other than amino-acyl groups"/>
    <property type="evidence" value="ECO:0007669"/>
    <property type="project" value="InterPro"/>
</dbReference>
<sequence length="227" mass="26524">MAFRIEPALYADMDTWCDIYIEAAASHPLSTLLYNDLSHEEKRKFEFGGPKEVFLKCPWIKYHKMVEVETGKIVAWSRWHFPRALNDEERREKRDPDYFPEIPKRANTALFQEWFDKLAEVESKYSDREMAFVRHAPYGSQFINYLSVLPAYQRLGLGRRLLDIGLDEGDKLGASAFLVATEMGAGLYRKAGFREIESFSIDLRPWGGEGETVWRSMRREQARRPSE</sequence>
<evidence type="ECO:0000313" key="3">
    <source>
        <dbReference type="Proteomes" id="UP000664132"/>
    </source>
</evidence>
<protein>
    <recommendedName>
        <fullName evidence="1">N-acetyltransferase domain-containing protein</fullName>
    </recommendedName>
</protein>
<organism evidence="2 3">
    <name type="scientific">Cadophora malorum</name>
    <dbReference type="NCBI Taxonomy" id="108018"/>
    <lineage>
        <taxon>Eukaryota</taxon>
        <taxon>Fungi</taxon>
        <taxon>Dikarya</taxon>
        <taxon>Ascomycota</taxon>
        <taxon>Pezizomycotina</taxon>
        <taxon>Leotiomycetes</taxon>
        <taxon>Helotiales</taxon>
        <taxon>Ploettnerulaceae</taxon>
        <taxon>Cadophora</taxon>
    </lineage>
</organism>
<dbReference type="Gene3D" id="3.40.630.30">
    <property type="match status" value="1"/>
</dbReference>
<dbReference type="OrthoDB" id="2832510at2759"/>
<reference evidence="2" key="1">
    <citation type="submission" date="2021-02" db="EMBL/GenBank/DDBJ databases">
        <title>Genome sequence Cadophora malorum strain M34.</title>
        <authorList>
            <person name="Stefanovic E."/>
            <person name="Vu D."/>
            <person name="Scully C."/>
            <person name="Dijksterhuis J."/>
            <person name="Roader J."/>
            <person name="Houbraken J."/>
        </authorList>
    </citation>
    <scope>NUCLEOTIDE SEQUENCE</scope>
    <source>
        <strain evidence="2">M34</strain>
    </source>
</reference>
<accession>A0A8H7T5P9</accession>
<dbReference type="InterPro" id="IPR016181">
    <property type="entry name" value="Acyl_CoA_acyltransferase"/>
</dbReference>
<name>A0A8H7T5P9_9HELO</name>
<dbReference type="PROSITE" id="PS51186">
    <property type="entry name" value="GNAT"/>
    <property type="match status" value="1"/>
</dbReference>